<comment type="catalytic activity">
    <reaction evidence="8">
        <text>(6S)-5,6,7,8-tetrahydrofolate + NADP(+) = 7,8-dihydrofolate + NADPH + H(+)</text>
        <dbReference type="Rhea" id="RHEA:15009"/>
        <dbReference type="ChEBI" id="CHEBI:15378"/>
        <dbReference type="ChEBI" id="CHEBI:57451"/>
        <dbReference type="ChEBI" id="CHEBI:57453"/>
        <dbReference type="ChEBI" id="CHEBI:57783"/>
        <dbReference type="ChEBI" id="CHEBI:58349"/>
        <dbReference type="EC" id="1.5.1.3"/>
    </reaction>
</comment>
<protein>
    <recommendedName>
        <fullName evidence="3 8">Dihydrofolate reductase</fullName>
        <ecNumber evidence="3 8">1.5.1.3</ecNumber>
    </recommendedName>
</protein>
<dbReference type="SUPFAM" id="SSF53597">
    <property type="entry name" value="Dihydrofolate reductase-like"/>
    <property type="match status" value="1"/>
</dbReference>
<dbReference type="GO" id="GO:0046654">
    <property type="term" value="P:tetrahydrofolate biosynthetic process"/>
    <property type="evidence" value="ECO:0007669"/>
    <property type="project" value="UniProtKB-ARBA"/>
</dbReference>
<dbReference type="CDD" id="cd00209">
    <property type="entry name" value="DHFR"/>
    <property type="match status" value="1"/>
</dbReference>
<evidence type="ECO:0000256" key="2">
    <source>
        <dbReference type="ARBA" id="ARBA00009539"/>
    </source>
</evidence>
<dbReference type="GO" id="GO:0006730">
    <property type="term" value="P:one-carbon metabolic process"/>
    <property type="evidence" value="ECO:0007669"/>
    <property type="project" value="UniProtKB-KW"/>
</dbReference>
<gene>
    <name evidence="11" type="ORF">P9850_06580</name>
</gene>
<dbReference type="PROSITE" id="PS51330">
    <property type="entry name" value="DHFR_2"/>
    <property type="match status" value="1"/>
</dbReference>
<evidence type="ECO:0000313" key="12">
    <source>
        <dbReference type="Proteomes" id="UP001339962"/>
    </source>
</evidence>
<evidence type="ECO:0000313" key="11">
    <source>
        <dbReference type="EMBL" id="MED5051527.1"/>
    </source>
</evidence>
<evidence type="ECO:0000256" key="7">
    <source>
        <dbReference type="ARBA" id="ARBA00025067"/>
    </source>
</evidence>
<dbReference type="InterPro" id="IPR012259">
    <property type="entry name" value="DHFR"/>
</dbReference>
<dbReference type="Pfam" id="PF00186">
    <property type="entry name" value="DHFR_1"/>
    <property type="match status" value="1"/>
</dbReference>
<keyword evidence="5 8" id="KW-0521">NADP</keyword>
<keyword evidence="6 8" id="KW-0560">Oxidoreductase</keyword>
<keyword evidence="4 8" id="KW-0554">One-carbon metabolism</keyword>
<dbReference type="RefSeq" id="WP_080861896.1">
    <property type="nucleotide sequence ID" value="NZ_JARTLI010000007.1"/>
</dbReference>
<dbReference type="PIRSF" id="PIRSF000194">
    <property type="entry name" value="DHFR"/>
    <property type="match status" value="1"/>
</dbReference>
<dbReference type="FunFam" id="3.40.430.10:FF:000001">
    <property type="entry name" value="Dihydrofolate reductase"/>
    <property type="match status" value="1"/>
</dbReference>
<dbReference type="EMBL" id="JARTLI010000007">
    <property type="protein sequence ID" value="MED5051527.1"/>
    <property type="molecule type" value="Genomic_DNA"/>
</dbReference>
<dbReference type="Proteomes" id="UP001339962">
    <property type="component" value="Unassembled WGS sequence"/>
</dbReference>
<evidence type="ECO:0000256" key="4">
    <source>
        <dbReference type="ARBA" id="ARBA00022563"/>
    </source>
</evidence>
<evidence type="ECO:0000256" key="5">
    <source>
        <dbReference type="ARBA" id="ARBA00022857"/>
    </source>
</evidence>
<comment type="pathway">
    <text evidence="1 8">Cofactor biosynthesis; tetrahydrofolate biosynthesis; 5,6,7,8-tetrahydrofolate from 7,8-dihydrofolate: step 1/1.</text>
</comment>
<name>A0ABD5IU57_9BACL</name>
<accession>A0ABD5IU57</accession>
<dbReference type="InterPro" id="IPR017925">
    <property type="entry name" value="DHFR_CS"/>
</dbReference>
<dbReference type="PANTHER" id="PTHR48069:SF3">
    <property type="entry name" value="DIHYDROFOLATE REDUCTASE"/>
    <property type="match status" value="1"/>
</dbReference>
<dbReference type="GO" id="GO:0070401">
    <property type="term" value="F:NADP+ binding"/>
    <property type="evidence" value="ECO:0007669"/>
    <property type="project" value="UniProtKB-ARBA"/>
</dbReference>
<dbReference type="InterPro" id="IPR001796">
    <property type="entry name" value="DHFR_dom"/>
</dbReference>
<evidence type="ECO:0000259" key="10">
    <source>
        <dbReference type="PROSITE" id="PS51330"/>
    </source>
</evidence>
<evidence type="ECO:0000256" key="3">
    <source>
        <dbReference type="ARBA" id="ARBA00012856"/>
    </source>
</evidence>
<dbReference type="PRINTS" id="PR00070">
    <property type="entry name" value="DHFR"/>
</dbReference>
<comment type="caution">
    <text evidence="11">The sequence shown here is derived from an EMBL/GenBank/DDBJ whole genome shotgun (WGS) entry which is preliminary data.</text>
</comment>
<evidence type="ECO:0000256" key="1">
    <source>
        <dbReference type="ARBA" id="ARBA00004903"/>
    </source>
</evidence>
<proteinExistence type="inferred from homology"/>
<evidence type="ECO:0000256" key="9">
    <source>
        <dbReference type="RuleBase" id="RU004474"/>
    </source>
</evidence>
<dbReference type="AlphaFoldDB" id="A0ABD5IU57"/>
<dbReference type="InterPro" id="IPR024072">
    <property type="entry name" value="DHFR-like_dom_sf"/>
</dbReference>
<sequence length="173" mass="19792">MISLIVAMDHHRVIGKDNQLPWHLPADLAYFKRVTMGHSIIMGRKTFESIGRPLPGRENIIITRNHSFRPEGCTVIHSVADIQKIAAERENEEIFIIGGAELFRATLPLADRLYITKIAGHFAGDTFFPSFDEGEWCLVSSQQGQKDEKNRYDFAFLVYERKRPHSEHGRSLT</sequence>
<evidence type="ECO:0000256" key="6">
    <source>
        <dbReference type="ARBA" id="ARBA00023002"/>
    </source>
</evidence>
<dbReference type="GO" id="GO:0004146">
    <property type="term" value="F:dihydrofolate reductase activity"/>
    <property type="evidence" value="ECO:0007669"/>
    <property type="project" value="UniProtKB-EC"/>
</dbReference>
<comment type="similarity">
    <text evidence="2 8 9">Belongs to the dihydrofolate reductase family.</text>
</comment>
<dbReference type="Gene3D" id="3.40.430.10">
    <property type="entry name" value="Dihydrofolate Reductase, subunit A"/>
    <property type="match status" value="1"/>
</dbReference>
<dbReference type="EC" id="1.5.1.3" evidence="3 8"/>
<comment type="function">
    <text evidence="7 8">Key enzyme in folate metabolism. Catalyzes an essential reaction for de novo glycine and purine synthesis, and for DNA precursor synthesis.</text>
</comment>
<reference evidence="11 12" key="1">
    <citation type="submission" date="2023-03" db="EMBL/GenBank/DDBJ databases">
        <title>Bacillus Genome Sequencing.</title>
        <authorList>
            <person name="Dunlap C."/>
        </authorList>
    </citation>
    <scope>NUCLEOTIDE SEQUENCE [LARGE SCALE GENOMIC DNA]</scope>
    <source>
        <strain evidence="11 12">NRS-38</strain>
    </source>
</reference>
<feature type="domain" description="DHFR" evidence="10">
    <location>
        <begin position="1"/>
        <end position="161"/>
    </location>
</feature>
<organism evidence="11 12">
    <name type="scientific">Anoxybacteroides rupiense</name>
    <dbReference type="NCBI Taxonomy" id="311460"/>
    <lineage>
        <taxon>Bacteria</taxon>
        <taxon>Bacillati</taxon>
        <taxon>Bacillota</taxon>
        <taxon>Bacilli</taxon>
        <taxon>Bacillales</taxon>
        <taxon>Anoxybacillaceae</taxon>
        <taxon>Anoxybacteroides</taxon>
    </lineage>
</organism>
<dbReference type="PANTHER" id="PTHR48069">
    <property type="entry name" value="DIHYDROFOLATE REDUCTASE"/>
    <property type="match status" value="1"/>
</dbReference>
<dbReference type="PROSITE" id="PS00075">
    <property type="entry name" value="DHFR_1"/>
    <property type="match status" value="1"/>
</dbReference>
<evidence type="ECO:0000256" key="8">
    <source>
        <dbReference type="PIRNR" id="PIRNR000194"/>
    </source>
</evidence>